<reference evidence="1" key="1">
    <citation type="journal article" date="2024" name="Int. J. Syst. Evol. Microbiol.">
        <title>Brooklawnia propionicigenes sp. nov., a facultatively anaerobic, propionate-producing bacterium isolated from a methanogenic reactor treating waste from cattle farms.</title>
        <authorList>
            <person name="Akita Y."/>
            <person name="Ueki A."/>
            <person name="Tonouchi A."/>
            <person name="Sugawara Y."/>
            <person name="Honma S."/>
            <person name="Kaku N."/>
            <person name="Ueki K."/>
        </authorList>
    </citation>
    <scope>NUCLEOTIDE SEQUENCE</scope>
    <source>
        <strain evidence="1">SH051</strain>
    </source>
</reference>
<dbReference type="KEGG" id="broo:brsh051_16300"/>
<proteinExistence type="predicted"/>
<protein>
    <submittedName>
        <fullName evidence="1">Uncharacterized protein</fullName>
    </submittedName>
</protein>
<evidence type="ECO:0000313" key="2">
    <source>
        <dbReference type="Proteomes" id="UP001431656"/>
    </source>
</evidence>
<dbReference type="Proteomes" id="UP001431656">
    <property type="component" value="Chromosome"/>
</dbReference>
<organism evidence="1 2">
    <name type="scientific">Brooklawnia propionicigenes</name>
    <dbReference type="NCBI Taxonomy" id="3041175"/>
    <lineage>
        <taxon>Bacteria</taxon>
        <taxon>Bacillati</taxon>
        <taxon>Actinomycetota</taxon>
        <taxon>Actinomycetes</taxon>
        <taxon>Propionibacteriales</taxon>
        <taxon>Propionibacteriaceae</taxon>
        <taxon>Brooklawnia</taxon>
    </lineage>
</organism>
<dbReference type="AlphaFoldDB" id="A0AAN0MH98"/>
<keyword evidence="2" id="KW-1185">Reference proteome</keyword>
<name>A0AAN0MH98_9ACTN</name>
<dbReference type="EMBL" id="AP028056">
    <property type="protein sequence ID" value="BEH02349.1"/>
    <property type="molecule type" value="Genomic_DNA"/>
</dbReference>
<evidence type="ECO:0000313" key="1">
    <source>
        <dbReference type="EMBL" id="BEH02349.1"/>
    </source>
</evidence>
<accession>A0AAN0MH98</accession>
<gene>
    <name evidence="1" type="ORF">brsh051_16300</name>
</gene>
<sequence length="159" mass="17201">MMLHDGSTVYADTAAEIVEEMMPGLDSLDEPARSQARIRHAARTAAVVQQMVIDRARYEGTFDPDDAEVAPLVQILVTDKSLSLSLELPQHPGEPADWLPVVPLVLLATSYAPTTEYPRIGGNVIWIDPATDESYLASLNATGLFSYWAAETAGTLSNS</sequence>